<protein>
    <submittedName>
        <fullName evidence="1">Uncharacterized protein</fullName>
    </submittedName>
</protein>
<dbReference type="AlphaFoldDB" id="A0A212K8A1"/>
<accession>A0A212K8A1</accession>
<organism evidence="1">
    <name type="scientific">uncultured delta proteobacterium</name>
    <dbReference type="NCBI Taxonomy" id="34034"/>
    <lineage>
        <taxon>Bacteria</taxon>
        <taxon>Deltaproteobacteria</taxon>
        <taxon>environmental samples</taxon>
    </lineage>
</organism>
<proteinExistence type="predicted"/>
<gene>
    <name evidence="1" type="ORF">KL86DPRO_30138</name>
</gene>
<dbReference type="EMBL" id="FLUQ01000003">
    <property type="protein sequence ID" value="SBW07906.1"/>
    <property type="molecule type" value="Genomic_DNA"/>
</dbReference>
<evidence type="ECO:0000313" key="1">
    <source>
        <dbReference type="EMBL" id="SBW07906.1"/>
    </source>
</evidence>
<reference evidence="1" key="1">
    <citation type="submission" date="2016-04" db="EMBL/GenBank/DDBJ databases">
        <authorList>
            <person name="Evans L.H."/>
            <person name="Alamgir A."/>
            <person name="Owens N."/>
            <person name="Weber N.D."/>
            <person name="Virtaneva K."/>
            <person name="Barbian K."/>
            <person name="Babar A."/>
            <person name="Rosenke K."/>
        </authorList>
    </citation>
    <scope>NUCLEOTIDE SEQUENCE</scope>
    <source>
        <strain evidence="1">86</strain>
    </source>
</reference>
<name>A0A212K8A1_9DELT</name>
<sequence>MMPIPVVTALGITIFIYIGTLSQLQPMEQLLVWNERIKTGHAVTYGDPPYGRAELSTVEKIANYVRVDAEEAVERLKAYNLSGEITGNSVLLEIARENNIAPQDIYLMIRKAGSEVGIFAMLPESLPEGTGKRSLRDFCRQYDLPLADTLDKLKTAGITANPDDNFRTIAEMNGKRAKDVYSALRR</sequence>